<dbReference type="SUPFAM" id="SSF53448">
    <property type="entry name" value="Nucleotide-diphospho-sugar transferases"/>
    <property type="match status" value="1"/>
</dbReference>
<dbReference type="Gene3D" id="3.90.550.10">
    <property type="entry name" value="Spore Coat Polysaccharide Biosynthesis Protein SpsA, Chain A"/>
    <property type="match status" value="1"/>
</dbReference>
<dbReference type="GO" id="GO:0016758">
    <property type="term" value="F:hexosyltransferase activity"/>
    <property type="evidence" value="ECO:0007669"/>
    <property type="project" value="UniProtKB-ARBA"/>
</dbReference>
<proteinExistence type="predicted"/>
<dbReference type="InterPro" id="IPR001173">
    <property type="entry name" value="Glyco_trans_2-like"/>
</dbReference>
<organism evidence="2 3">
    <name type="scientific">Flavobacterium frigoritolerans</name>
    <dbReference type="NCBI Taxonomy" id="2987686"/>
    <lineage>
        <taxon>Bacteria</taxon>
        <taxon>Pseudomonadati</taxon>
        <taxon>Bacteroidota</taxon>
        <taxon>Flavobacteriia</taxon>
        <taxon>Flavobacteriales</taxon>
        <taxon>Flavobacteriaceae</taxon>
        <taxon>Flavobacterium</taxon>
    </lineage>
</organism>
<feature type="domain" description="Glycosyltransferase 2-like" evidence="1">
    <location>
        <begin position="6"/>
        <end position="137"/>
    </location>
</feature>
<dbReference type="RefSeq" id="WP_264285618.1">
    <property type="nucleotide sequence ID" value="NZ_JAOZEV010000002.1"/>
</dbReference>
<evidence type="ECO:0000259" key="1">
    <source>
        <dbReference type="Pfam" id="PF00535"/>
    </source>
</evidence>
<dbReference type="EMBL" id="JAOZEV010000002">
    <property type="protein sequence ID" value="MCV9931252.1"/>
    <property type="molecule type" value="Genomic_DNA"/>
</dbReference>
<dbReference type="AlphaFoldDB" id="A0A9X2ZK80"/>
<dbReference type="Pfam" id="PF00535">
    <property type="entry name" value="Glycos_transf_2"/>
    <property type="match status" value="1"/>
</dbReference>
<comment type="caution">
    <text evidence="2">The sequence shown here is derived from an EMBL/GenBank/DDBJ whole genome shotgun (WGS) entry which is preliminary data.</text>
</comment>
<gene>
    <name evidence="2" type="ORF">OIU80_03080</name>
</gene>
<evidence type="ECO:0000313" key="2">
    <source>
        <dbReference type="EMBL" id="MCV9931252.1"/>
    </source>
</evidence>
<sequence>MKPIVTIVMATYNRSHFILETLVSIQNQTLKKWECLIIDDGGTDNTLEVISPILDLDLRFKFFKRPNQYGKGLPGCRNYGMDMAKGEYIIFFDDDDIVHPQNLELCVTELNKNEASFCRYQREVFFNEFDYNFDYSKKYTSFKIDVNDVGRILNNDLPFNSCAVMWKRECFVNNRFVEHLMFAEEWELYSRIVSTGIKGISINKCLFYGRKHSNSNTGEFFQNNPIRRASQADAVILVVQNLKDKQLFTTPLIQYFVTFSIGFKEYDLFNRIQNVLDLSFFKRLKWSLFYHSYSLRLPVYKIKKRLKK</sequence>
<dbReference type="PANTHER" id="PTHR22916:SF3">
    <property type="entry name" value="UDP-GLCNAC:BETAGAL BETA-1,3-N-ACETYLGLUCOSAMINYLTRANSFERASE-LIKE PROTEIN 1"/>
    <property type="match status" value="1"/>
</dbReference>
<protein>
    <submittedName>
        <fullName evidence="2">Glycosyltransferase family 2 protein</fullName>
    </submittedName>
</protein>
<dbReference type="PANTHER" id="PTHR22916">
    <property type="entry name" value="GLYCOSYLTRANSFERASE"/>
    <property type="match status" value="1"/>
</dbReference>
<evidence type="ECO:0000313" key="3">
    <source>
        <dbReference type="Proteomes" id="UP001151133"/>
    </source>
</evidence>
<accession>A0A9X2ZK80</accession>
<dbReference type="Proteomes" id="UP001151133">
    <property type="component" value="Unassembled WGS sequence"/>
</dbReference>
<reference evidence="2" key="1">
    <citation type="submission" date="2022-10" db="EMBL/GenBank/DDBJ databases">
        <title>Two novel species of Flavobacterium.</title>
        <authorList>
            <person name="Liu Q."/>
            <person name="Xin Y.-H."/>
        </authorList>
    </citation>
    <scope>NUCLEOTIDE SEQUENCE</scope>
    <source>
        <strain evidence="2">LS1R47</strain>
    </source>
</reference>
<dbReference type="CDD" id="cd00761">
    <property type="entry name" value="Glyco_tranf_GTA_type"/>
    <property type="match status" value="1"/>
</dbReference>
<dbReference type="InterPro" id="IPR029044">
    <property type="entry name" value="Nucleotide-diphossugar_trans"/>
</dbReference>
<keyword evidence="3" id="KW-1185">Reference proteome</keyword>
<name>A0A9X2ZK80_9FLAO</name>